<keyword evidence="3" id="KW-1185">Reference proteome</keyword>
<organism evidence="2 3">
    <name type="scientific">Podospora aff. communis PSN243</name>
    <dbReference type="NCBI Taxonomy" id="3040156"/>
    <lineage>
        <taxon>Eukaryota</taxon>
        <taxon>Fungi</taxon>
        <taxon>Dikarya</taxon>
        <taxon>Ascomycota</taxon>
        <taxon>Pezizomycotina</taxon>
        <taxon>Sordariomycetes</taxon>
        <taxon>Sordariomycetidae</taxon>
        <taxon>Sordariales</taxon>
        <taxon>Podosporaceae</taxon>
        <taxon>Podospora</taxon>
    </lineage>
</organism>
<feature type="compositionally biased region" description="Polar residues" evidence="1">
    <location>
        <begin position="263"/>
        <end position="298"/>
    </location>
</feature>
<evidence type="ECO:0000256" key="1">
    <source>
        <dbReference type="SAM" id="MobiDB-lite"/>
    </source>
</evidence>
<dbReference type="EMBL" id="MU865918">
    <property type="protein sequence ID" value="KAK4454129.1"/>
    <property type="molecule type" value="Genomic_DNA"/>
</dbReference>
<feature type="compositionally biased region" description="Basic and acidic residues" evidence="1">
    <location>
        <begin position="238"/>
        <end position="254"/>
    </location>
</feature>
<evidence type="ECO:0000313" key="2">
    <source>
        <dbReference type="EMBL" id="KAK4454129.1"/>
    </source>
</evidence>
<sequence length="298" mass="33157">MSSYGYPFSASRASTLVDDNITPPGIPPPKNTNDNPTKKFTLICGAARLACTLAAITELNLTDLGLKNVQRLHSYLLRKDYTTHDEIGRTPYSPIRIHTQMYTLALDYLMPNLASLAMKKVRATAVTCELGVFMDAVDHVYKYHPSERSEEMRCMLVRAGRVRMWRAAGWKGLDDSVKPGNLVEQFSRVRGFKSDLCDAVVKDPIPPPYILRYLVPARAIIRESRPGETLPGGLHGDGVMEGKREMASRSDTQRSKGRRARKNSNSGRARKGSNNSIPQSDPNRPVQFTCSLCRSGKT</sequence>
<accession>A0AAV9GYR9</accession>
<reference evidence="2" key="2">
    <citation type="submission" date="2023-05" db="EMBL/GenBank/DDBJ databases">
        <authorList>
            <consortium name="Lawrence Berkeley National Laboratory"/>
            <person name="Steindorff A."/>
            <person name="Hensen N."/>
            <person name="Bonometti L."/>
            <person name="Westerberg I."/>
            <person name="Brannstrom I.O."/>
            <person name="Guillou S."/>
            <person name="Cros-Aarteil S."/>
            <person name="Calhoun S."/>
            <person name="Haridas S."/>
            <person name="Kuo A."/>
            <person name="Mondo S."/>
            <person name="Pangilinan J."/>
            <person name="Riley R."/>
            <person name="Labutti K."/>
            <person name="Andreopoulos B."/>
            <person name="Lipzen A."/>
            <person name="Chen C."/>
            <person name="Yanf M."/>
            <person name="Daum C."/>
            <person name="Ng V."/>
            <person name="Clum A."/>
            <person name="Ohm R."/>
            <person name="Martin F."/>
            <person name="Silar P."/>
            <person name="Natvig D."/>
            <person name="Lalanne C."/>
            <person name="Gautier V."/>
            <person name="Ament-Velasquez S.L."/>
            <person name="Kruys A."/>
            <person name="Hutchinson M.I."/>
            <person name="Powell A.J."/>
            <person name="Barry K."/>
            <person name="Miller A.N."/>
            <person name="Grigoriev I.V."/>
            <person name="Debuchy R."/>
            <person name="Gladieux P."/>
            <person name="Thoren M.H."/>
            <person name="Johannesson H."/>
        </authorList>
    </citation>
    <scope>NUCLEOTIDE SEQUENCE</scope>
    <source>
        <strain evidence="2">PSN243</strain>
    </source>
</reference>
<comment type="caution">
    <text evidence="2">The sequence shown here is derived from an EMBL/GenBank/DDBJ whole genome shotgun (WGS) entry which is preliminary data.</text>
</comment>
<dbReference type="AlphaFoldDB" id="A0AAV9GYR9"/>
<feature type="region of interest" description="Disordered" evidence="1">
    <location>
        <begin position="225"/>
        <end position="298"/>
    </location>
</feature>
<protein>
    <submittedName>
        <fullName evidence="2">Uncharacterized protein</fullName>
    </submittedName>
</protein>
<evidence type="ECO:0000313" key="3">
    <source>
        <dbReference type="Proteomes" id="UP001321760"/>
    </source>
</evidence>
<reference evidence="2" key="1">
    <citation type="journal article" date="2023" name="Mol. Phylogenet. Evol.">
        <title>Genome-scale phylogeny and comparative genomics of the fungal order Sordariales.</title>
        <authorList>
            <person name="Hensen N."/>
            <person name="Bonometti L."/>
            <person name="Westerberg I."/>
            <person name="Brannstrom I.O."/>
            <person name="Guillou S."/>
            <person name="Cros-Aarteil S."/>
            <person name="Calhoun S."/>
            <person name="Haridas S."/>
            <person name="Kuo A."/>
            <person name="Mondo S."/>
            <person name="Pangilinan J."/>
            <person name="Riley R."/>
            <person name="LaButti K."/>
            <person name="Andreopoulos B."/>
            <person name="Lipzen A."/>
            <person name="Chen C."/>
            <person name="Yan M."/>
            <person name="Daum C."/>
            <person name="Ng V."/>
            <person name="Clum A."/>
            <person name="Steindorff A."/>
            <person name="Ohm R.A."/>
            <person name="Martin F."/>
            <person name="Silar P."/>
            <person name="Natvig D.O."/>
            <person name="Lalanne C."/>
            <person name="Gautier V."/>
            <person name="Ament-Velasquez S.L."/>
            <person name="Kruys A."/>
            <person name="Hutchinson M.I."/>
            <person name="Powell A.J."/>
            <person name="Barry K."/>
            <person name="Miller A.N."/>
            <person name="Grigoriev I.V."/>
            <person name="Debuchy R."/>
            <person name="Gladieux P."/>
            <person name="Hiltunen Thoren M."/>
            <person name="Johannesson H."/>
        </authorList>
    </citation>
    <scope>NUCLEOTIDE SEQUENCE</scope>
    <source>
        <strain evidence="2">PSN243</strain>
    </source>
</reference>
<dbReference type="Proteomes" id="UP001321760">
    <property type="component" value="Unassembled WGS sequence"/>
</dbReference>
<name>A0AAV9GYR9_9PEZI</name>
<gene>
    <name evidence="2" type="ORF">QBC34DRAFT_375924</name>
</gene>
<proteinExistence type="predicted"/>